<evidence type="ECO:0000313" key="2">
    <source>
        <dbReference type="Proteomes" id="UP000515163"/>
    </source>
</evidence>
<dbReference type="AlphaFoldDB" id="A0A6P8IGG0"/>
<feature type="compositionally biased region" description="Polar residues" evidence="1">
    <location>
        <begin position="101"/>
        <end position="114"/>
    </location>
</feature>
<feature type="region of interest" description="Disordered" evidence="1">
    <location>
        <begin position="1"/>
        <end position="47"/>
    </location>
</feature>
<feature type="region of interest" description="Disordered" evidence="1">
    <location>
        <begin position="253"/>
        <end position="298"/>
    </location>
</feature>
<dbReference type="OrthoDB" id="10343810at2759"/>
<reference evidence="3" key="1">
    <citation type="submission" date="2025-08" db="UniProtKB">
        <authorList>
            <consortium name="RefSeq"/>
        </authorList>
    </citation>
    <scope>IDENTIFICATION</scope>
    <source>
        <tissue evidence="3">Tentacle</tissue>
    </source>
</reference>
<gene>
    <name evidence="3" type="primary">LOC116301010</name>
</gene>
<evidence type="ECO:0000313" key="3">
    <source>
        <dbReference type="RefSeq" id="XP_031565862.1"/>
    </source>
</evidence>
<dbReference type="InParanoid" id="A0A6P8IGG0"/>
<dbReference type="Proteomes" id="UP000515163">
    <property type="component" value="Unplaced"/>
</dbReference>
<feature type="compositionally biased region" description="Basic and acidic residues" evidence="1">
    <location>
        <begin position="17"/>
        <end position="34"/>
    </location>
</feature>
<feature type="region of interest" description="Disordered" evidence="1">
    <location>
        <begin position="96"/>
        <end position="119"/>
    </location>
</feature>
<evidence type="ECO:0000256" key="1">
    <source>
        <dbReference type="SAM" id="MobiDB-lite"/>
    </source>
</evidence>
<name>A0A6P8IGG0_ACTTE</name>
<dbReference type="RefSeq" id="XP_031565862.1">
    <property type="nucleotide sequence ID" value="XM_031710002.1"/>
</dbReference>
<feature type="compositionally biased region" description="Polar residues" evidence="1">
    <location>
        <begin position="167"/>
        <end position="177"/>
    </location>
</feature>
<accession>A0A6P8IGG0</accession>
<feature type="compositionally biased region" description="Basic residues" evidence="1">
    <location>
        <begin position="1"/>
        <end position="16"/>
    </location>
</feature>
<feature type="region of interest" description="Disordered" evidence="1">
    <location>
        <begin position="160"/>
        <end position="193"/>
    </location>
</feature>
<sequence>MSKRKQKSSKRKRKTKSKNDKKDILPRVIGEKISQRKASKGKKELGIPSSVVALPKIQDKPESVDKSYVLIEQQIRSKDLGHVVLPRLKKNKDGYIPKLQLKTSSRKMTTTNDIDNSRKDHKVTLDIPAKMSKPSKKIKNENTIKIKIRVNGKEALRKMPRACDSLSDASSKETVNQEPGMDYKEGGPSDVKPVLELSNAASNEQIEDAQEGFPSSGRLIREQHQLDLSRDEKILTESLASDDSQEVIFEEIQESGTDKFHAHRRHRRNKPKEKFHAKSKSKSSTEKETIDPGLSKVHPDRKRLLTTKEFIVEGLDRSNHDNRSHRKPKALAVTIRKPKISRRRECGDNYGIHGCKLLGNAIDLDEYVIAMVRLYNCHDEVTLDRVEEFPRELCQGS</sequence>
<organism evidence="2 3">
    <name type="scientific">Actinia tenebrosa</name>
    <name type="common">Australian red waratah sea anemone</name>
    <dbReference type="NCBI Taxonomy" id="6105"/>
    <lineage>
        <taxon>Eukaryota</taxon>
        <taxon>Metazoa</taxon>
        <taxon>Cnidaria</taxon>
        <taxon>Anthozoa</taxon>
        <taxon>Hexacorallia</taxon>
        <taxon>Actiniaria</taxon>
        <taxon>Actiniidae</taxon>
        <taxon>Actinia</taxon>
    </lineage>
</organism>
<protein>
    <submittedName>
        <fullName evidence="3">Transcriptional regulator ATRX homolog isoform X1</fullName>
    </submittedName>
</protein>
<dbReference type="KEGG" id="aten:116301010"/>
<dbReference type="GeneID" id="116301010"/>
<feature type="compositionally biased region" description="Basic residues" evidence="1">
    <location>
        <begin position="261"/>
        <end position="281"/>
    </location>
</feature>
<keyword evidence="2" id="KW-1185">Reference proteome</keyword>
<proteinExistence type="predicted"/>